<protein>
    <recommendedName>
        <fullName evidence="1">DNA polymerase III tau subunit domain-containing protein</fullName>
    </recommendedName>
</protein>
<dbReference type="Proteomes" id="UP000715095">
    <property type="component" value="Unassembled WGS sequence"/>
</dbReference>
<comment type="caution">
    <text evidence="2">The sequence shown here is derived from an EMBL/GenBank/DDBJ whole genome shotgun (WGS) entry which is preliminary data.</text>
</comment>
<name>A0ABS2DRY2_9BURK</name>
<dbReference type="InterPro" id="IPR038249">
    <property type="entry name" value="PolIII_tau_V_sf"/>
</dbReference>
<dbReference type="EMBL" id="JACJJC010000008">
    <property type="protein sequence ID" value="MBM6704077.1"/>
    <property type="molecule type" value="Genomic_DNA"/>
</dbReference>
<accession>A0ABS2DRY2</accession>
<gene>
    <name evidence="2" type="ORF">H6A60_06200</name>
</gene>
<organism evidence="2 3">
    <name type="scientific">Sutterella massiliensis</name>
    <dbReference type="NCBI Taxonomy" id="1816689"/>
    <lineage>
        <taxon>Bacteria</taxon>
        <taxon>Pseudomonadati</taxon>
        <taxon>Pseudomonadota</taxon>
        <taxon>Betaproteobacteria</taxon>
        <taxon>Burkholderiales</taxon>
        <taxon>Sutterellaceae</taxon>
        <taxon>Sutterella</taxon>
    </lineage>
</organism>
<dbReference type="RefSeq" id="WP_205102553.1">
    <property type="nucleotide sequence ID" value="NZ_JACJJC010000008.1"/>
</dbReference>
<proteinExistence type="predicted"/>
<sequence length="147" mass="16458">MSEPPRAQQAPRAGEQLNWRNIIDGARFSGPVRMLASQSQVLKLEENRVQLRLNVAALATEANRRLMAQKLSDYFGRPFRVEFEVGSLDAGSTVADAQRAERAKAHAELVERFKNDPLVKEVLRVFGGTIDEDSIRPISDDEHSKNS</sequence>
<dbReference type="InterPro" id="IPR021029">
    <property type="entry name" value="DNA_pol_III_tau_dom-5"/>
</dbReference>
<evidence type="ECO:0000259" key="1">
    <source>
        <dbReference type="Pfam" id="PF12170"/>
    </source>
</evidence>
<feature type="domain" description="DNA polymerase III tau subunit" evidence="1">
    <location>
        <begin position="10"/>
        <end position="135"/>
    </location>
</feature>
<dbReference type="Gene3D" id="3.30.300.150">
    <property type="entry name" value="DNA polymerase III, tau subunit, domain V"/>
    <property type="match status" value="1"/>
</dbReference>
<reference evidence="2 3" key="1">
    <citation type="journal article" date="2021" name="Sci. Rep.">
        <title>The distribution of antibiotic resistance genes in chicken gut microbiota commensals.</title>
        <authorList>
            <person name="Juricova H."/>
            <person name="Matiasovicova J."/>
            <person name="Kubasova T."/>
            <person name="Cejkova D."/>
            <person name="Rychlik I."/>
        </authorList>
    </citation>
    <scope>NUCLEOTIDE SEQUENCE [LARGE SCALE GENOMIC DNA]</scope>
    <source>
        <strain evidence="2 3">An829</strain>
    </source>
</reference>
<keyword evidence="3" id="KW-1185">Reference proteome</keyword>
<dbReference type="Pfam" id="PF12170">
    <property type="entry name" value="DNA_pol3_tau_5"/>
    <property type="match status" value="1"/>
</dbReference>
<evidence type="ECO:0000313" key="2">
    <source>
        <dbReference type="EMBL" id="MBM6704077.1"/>
    </source>
</evidence>
<evidence type="ECO:0000313" key="3">
    <source>
        <dbReference type="Proteomes" id="UP000715095"/>
    </source>
</evidence>